<dbReference type="PROSITE" id="PS01129">
    <property type="entry name" value="PSI_RLU"/>
    <property type="match status" value="1"/>
</dbReference>
<dbReference type="EMBL" id="FNHQ01000019">
    <property type="protein sequence ID" value="SDM99863.1"/>
    <property type="molecule type" value="Genomic_DNA"/>
</dbReference>
<feature type="active site" evidence="5">
    <location>
        <position position="139"/>
    </location>
</feature>
<keyword evidence="10" id="KW-1185">Reference proteome</keyword>
<dbReference type="PANTHER" id="PTHR21600:SF44">
    <property type="entry name" value="RIBOSOMAL LARGE SUBUNIT PSEUDOURIDINE SYNTHASE D"/>
    <property type="match status" value="1"/>
</dbReference>
<sequence length="309" mass="34154">MMDKHVFKSEPEEAGIRIDIYLAAKMGISRSFAQQLVKTGEVVINDKSVKPNHKIGSQDIIAVQLEVQDVLTVEAEALPLDVVYEDKDIIVVNKARGMVVHPAAGNPNGTLVNALLYHCRGELSGINGIIRPGIVHRLDKDTSGVMVAAKTDEAHRGLAAQIKSHTACRTYWALVHGNISEERGTVEAPIGRHPKDRIKMAVTFKHGREAVTHFSVLKRYGEYTWIECKLETGRTHQIRVHMAYIGHPVVNDPLYGYKKDRFPISGQALHSHCLDLVHPVTGTVMHFEAPAPTDFKACLQQAAAQSNNE</sequence>
<dbReference type="Gene3D" id="3.30.2350.10">
    <property type="entry name" value="Pseudouridine synthase"/>
    <property type="match status" value="1"/>
</dbReference>
<comment type="function">
    <text evidence="7">Responsible for synthesis of pseudouridine from uracil.</text>
</comment>
<comment type="catalytic activity">
    <reaction evidence="1 7">
        <text>a uridine in RNA = a pseudouridine in RNA</text>
        <dbReference type="Rhea" id="RHEA:48348"/>
        <dbReference type="Rhea" id="RHEA-COMP:12068"/>
        <dbReference type="Rhea" id="RHEA-COMP:12069"/>
        <dbReference type="ChEBI" id="CHEBI:65314"/>
        <dbReference type="ChEBI" id="CHEBI:65315"/>
    </reaction>
</comment>
<dbReference type="SUPFAM" id="SSF55120">
    <property type="entry name" value="Pseudouridine synthase"/>
    <property type="match status" value="1"/>
</dbReference>
<protein>
    <recommendedName>
        <fullName evidence="7">Pseudouridine synthase</fullName>
        <ecNumber evidence="7">5.4.99.-</ecNumber>
    </recommendedName>
</protein>
<evidence type="ECO:0000256" key="3">
    <source>
        <dbReference type="ARBA" id="ARBA00022884"/>
    </source>
</evidence>
<dbReference type="Gene3D" id="3.10.290.10">
    <property type="entry name" value="RNA-binding S4 domain"/>
    <property type="match status" value="1"/>
</dbReference>
<feature type="domain" description="RNA-binding S4" evidence="8">
    <location>
        <begin position="16"/>
        <end position="72"/>
    </location>
</feature>
<evidence type="ECO:0000256" key="2">
    <source>
        <dbReference type="ARBA" id="ARBA00010876"/>
    </source>
</evidence>
<evidence type="ECO:0000259" key="8">
    <source>
        <dbReference type="SMART" id="SM00363"/>
    </source>
</evidence>
<dbReference type="CDD" id="cd00165">
    <property type="entry name" value="S4"/>
    <property type="match status" value="1"/>
</dbReference>
<dbReference type="FunFam" id="3.30.2350.10:FF:000006">
    <property type="entry name" value="Pseudouridine synthase"/>
    <property type="match status" value="1"/>
</dbReference>
<evidence type="ECO:0000313" key="10">
    <source>
        <dbReference type="Proteomes" id="UP000199309"/>
    </source>
</evidence>
<dbReference type="NCBIfam" id="TIGR00005">
    <property type="entry name" value="rluA_subfam"/>
    <property type="match status" value="1"/>
</dbReference>
<dbReference type="SUPFAM" id="SSF55174">
    <property type="entry name" value="Alpha-L RNA-binding motif"/>
    <property type="match status" value="1"/>
</dbReference>
<evidence type="ECO:0000256" key="5">
    <source>
        <dbReference type="PIRSR" id="PIRSR606225-1"/>
    </source>
</evidence>
<dbReference type="InterPro" id="IPR036986">
    <property type="entry name" value="S4_RNA-bd_sf"/>
</dbReference>
<comment type="similarity">
    <text evidence="2 7">Belongs to the pseudouridine synthase RluA family.</text>
</comment>
<dbReference type="InterPro" id="IPR006145">
    <property type="entry name" value="PsdUridine_synth_RsuA/RluA"/>
</dbReference>
<dbReference type="Pfam" id="PF01479">
    <property type="entry name" value="S4"/>
    <property type="match status" value="1"/>
</dbReference>
<accession>A0A1G9XUE7</accession>
<dbReference type="InterPro" id="IPR006225">
    <property type="entry name" value="PsdUridine_synth_RluC/D"/>
</dbReference>
<evidence type="ECO:0000313" key="9">
    <source>
        <dbReference type="EMBL" id="SDM99863.1"/>
    </source>
</evidence>
<evidence type="ECO:0000256" key="7">
    <source>
        <dbReference type="RuleBase" id="RU362028"/>
    </source>
</evidence>
<dbReference type="SMART" id="SM00363">
    <property type="entry name" value="S4"/>
    <property type="match status" value="1"/>
</dbReference>
<dbReference type="InterPro" id="IPR020103">
    <property type="entry name" value="PsdUridine_synth_cat_dom_sf"/>
</dbReference>
<evidence type="ECO:0000256" key="4">
    <source>
        <dbReference type="ARBA" id="ARBA00023235"/>
    </source>
</evidence>
<dbReference type="CDD" id="cd02869">
    <property type="entry name" value="PseudoU_synth_RluA_like"/>
    <property type="match status" value="1"/>
</dbReference>
<dbReference type="AlphaFoldDB" id="A0A1G9XUE7"/>
<dbReference type="EC" id="5.4.99.-" evidence="7"/>
<dbReference type="InterPro" id="IPR050188">
    <property type="entry name" value="RluA_PseudoU_synthase"/>
</dbReference>
<keyword evidence="4 7" id="KW-0413">Isomerase</keyword>
<dbReference type="STRING" id="349095.SAMN05660299_01916"/>
<dbReference type="InterPro" id="IPR006224">
    <property type="entry name" value="PsdUridine_synth_RluA-like_CS"/>
</dbReference>
<dbReference type="Proteomes" id="UP000199309">
    <property type="component" value="Unassembled WGS sequence"/>
</dbReference>
<name>A0A1G9XUE7_9FIRM</name>
<keyword evidence="3 6" id="KW-0694">RNA-binding</keyword>
<dbReference type="Pfam" id="PF00849">
    <property type="entry name" value="PseudoU_synth_2"/>
    <property type="match status" value="1"/>
</dbReference>
<gene>
    <name evidence="9" type="ORF">SAMN05660299_01916</name>
</gene>
<dbReference type="InterPro" id="IPR002942">
    <property type="entry name" value="S4_RNA-bd"/>
</dbReference>
<dbReference type="PROSITE" id="PS50889">
    <property type="entry name" value="S4"/>
    <property type="match status" value="1"/>
</dbReference>
<evidence type="ECO:0000256" key="6">
    <source>
        <dbReference type="PROSITE-ProRule" id="PRU00182"/>
    </source>
</evidence>
<dbReference type="PANTHER" id="PTHR21600">
    <property type="entry name" value="MITOCHONDRIAL RNA PSEUDOURIDINE SYNTHASE"/>
    <property type="match status" value="1"/>
</dbReference>
<proteinExistence type="inferred from homology"/>
<dbReference type="GO" id="GO:0003723">
    <property type="term" value="F:RNA binding"/>
    <property type="evidence" value="ECO:0007669"/>
    <property type="project" value="UniProtKB-KW"/>
</dbReference>
<organism evidence="9 10">
    <name type="scientific">Megasphaera paucivorans</name>
    <dbReference type="NCBI Taxonomy" id="349095"/>
    <lineage>
        <taxon>Bacteria</taxon>
        <taxon>Bacillati</taxon>
        <taxon>Bacillota</taxon>
        <taxon>Negativicutes</taxon>
        <taxon>Veillonellales</taxon>
        <taxon>Veillonellaceae</taxon>
        <taxon>Megasphaera</taxon>
    </lineage>
</organism>
<reference evidence="9 10" key="1">
    <citation type="submission" date="2016-10" db="EMBL/GenBank/DDBJ databases">
        <authorList>
            <person name="de Groot N.N."/>
        </authorList>
    </citation>
    <scope>NUCLEOTIDE SEQUENCE [LARGE SCALE GENOMIC DNA]</scope>
    <source>
        <strain evidence="9 10">DSM 16981</strain>
    </source>
</reference>
<evidence type="ECO:0000256" key="1">
    <source>
        <dbReference type="ARBA" id="ARBA00000073"/>
    </source>
</evidence>
<dbReference type="OrthoDB" id="9807829at2"/>
<dbReference type="GO" id="GO:0120159">
    <property type="term" value="F:rRNA pseudouridine synthase activity"/>
    <property type="evidence" value="ECO:0007669"/>
    <property type="project" value="UniProtKB-ARBA"/>
</dbReference>
<dbReference type="GO" id="GO:0000455">
    <property type="term" value="P:enzyme-directed rRNA pseudouridine synthesis"/>
    <property type="evidence" value="ECO:0007669"/>
    <property type="project" value="TreeGrafter"/>
</dbReference>